<protein>
    <recommendedName>
        <fullName evidence="3">Calcium-binding protein</fullName>
    </recommendedName>
</protein>
<proteinExistence type="predicted"/>
<evidence type="ECO:0000313" key="2">
    <source>
        <dbReference type="Proteomes" id="UP000748752"/>
    </source>
</evidence>
<comment type="caution">
    <text evidence="1">The sequence shown here is derived from an EMBL/GenBank/DDBJ whole genome shotgun (WGS) entry which is preliminary data.</text>
</comment>
<dbReference type="RefSeq" id="WP_200239910.1">
    <property type="nucleotide sequence ID" value="NZ_NRRV01000046.1"/>
</dbReference>
<evidence type="ECO:0008006" key="3">
    <source>
        <dbReference type="Google" id="ProtNLM"/>
    </source>
</evidence>
<reference evidence="1 2" key="1">
    <citation type="journal article" date="2020" name="Microorganisms">
        <title>Osmotic Adaptation and Compatible Solute Biosynthesis of Phototrophic Bacteria as Revealed from Genome Analyses.</title>
        <authorList>
            <person name="Imhoff J.F."/>
            <person name="Rahn T."/>
            <person name="Kunzel S."/>
            <person name="Keller A."/>
            <person name="Neulinger S.C."/>
        </authorList>
    </citation>
    <scope>NUCLEOTIDE SEQUENCE [LARGE SCALE GENOMIC DNA]</scope>
    <source>
        <strain evidence="1 2">DSM 6210</strain>
    </source>
</reference>
<dbReference type="Proteomes" id="UP000748752">
    <property type="component" value="Unassembled WGS sequence"/>
</dbReference>
<accession>A0ABS1CM11</accession>
<gene>
    <name evidence="1" type="ORF">CKO31_16880</name>
</gene>
<organism evidence="1 2">
    <name type="scientific">Thiohalocapsa halophila</name>
    <dbReference type="NCBI Taxonomy" id="69359"/>
    <lineage>
        <taxon>Bacteria</taxon>
        <taxon>Pseudomonadati</taxon>
        <taxon>Pseudomonadota</taxon>
        <taxon>Gammaproteobacteria</taxon>
        <taxon>Chromatiales</taxon>
        <taxon>Chromatiaceae</taxon>
        <taxon>Thiohalocapsa</taxon>
    </lineage>
</organism>
<evidence type="ECO:0000313" key="1">
    <source>
        <dbReference type="EMBL" id="MBK1632381.1"/>
    </source>
</evidence>
<dbReference type="EMBL" id="NRRV01000046">
    <property type="protein sequence ID" value="MBK1632381.1"/>
    <property type="molecule type" value="Genomic_DNA"/>
</dbReference>
<keyword evidence="2" id="KW-1185">Reference proteome</keyword>
<name>A0ABS1CM11_9GAMM</name>
<sequence length="528" mass="53585">MALSTFDQNFYLANNPDVLSAVVSGAFESAEQHYMMFGEREGRKPNQFFDPTGYLANNADVLAAVQAGLISTGLEHFELFGVNENRTPGNLPFDEDFYLANNQDVADAVAAGTFTSGFEHYVKFGAAEGRQPAEDVPAGITGEAFNLTPEPFESVTGTPQDDLINGVMSENVLGDFTGTFNTGDSVNGAGGTDTFNLFLEAGIAPIWTPPAGSAVSATEVINLISNGANTFTTDGANVEATFFDGATQVWQVNGSNPVTNLGAGVTAGFRDGGTSNVTAANGADSAAIALDNVTPAQTVAVNEAAADDVQTVSLSGTIEETPGPGVSPFTLNLGGLSDVQTVNVALSSEADLGASNYSTATTLDASASTGAVTLNTGGTVETVLGGSAGDDITTGAATQSVTGNAGADDVLLTGGTAEEIAIAEGDTGITATTVDDYNGFVSGEDSFNFGLDAGDDAVNFEDGGLSSSFTDGLTNANTAFASTDGLLYFLTNDGGDGFLFVDRDADGSADEGLILTGVTTINDTDIVA</sequence>